<gene>
    <name evidence="2" type="ORF">I3842_08G093800</name>
</gene>
<dbReference type="Proteomes" id="UP000811246">
    <property type="component" value="Chromosome 8"/>
</dbReference>
<keyword evidence="1" id="KW-1133">Transmembrane helix</keyword>
<name>A0A922EBD8_CARIL</name>
<sequence length="159" mass="18397">MLKPLSSYSNTHLILFKPTPNGLHSTKLKVDDTSLHPNPKLTAENRQLPLEGARAQQHPTHPNKLHFHWIGGYVRYRDPFVYLKSAHRCPNSYQANCWILRAFIFDIFCLILGIQTWENFLPYYLLFSVYHSQAFMAAFSSFSSILNHGPLNHQFAVEP</sequence>
<proteinExistence type="predicted"/>
<evidence type="ECO:0000313" key="3">
    <source>
        <dbReference type="Proteomes" id="UP000811246"/>
    </source>
</evidence>
<keyword evidence="1" id="KW-0472">Membrane</keyword>
<accession>A0A922EBD8</accession>
<dbReference type="AlphaFoldDB" id="A0A922EBD8"/>
<feature type="transmembrane region" description="Helical" evidence="1">
    <location>
        <begin position="98"/>
        <end position="117"/>
    </location>
</feature>
<keyword evidence="1" id="KW-0812">Transmembrane</keyword>
<organism evidence="2 3">
    <name type="scientific">Carya illinoinensis</name>
    <name type="common">Pecan</name>
    <dbReference type="NCBI Taxonomy" id="32201"/>
    <lineage>
        <taxon>Eukaryota</taxon>
        <taxon>Viridiplantae</taxon>
        <taxon>Streptophyta</taxon>
        <taxon>Embryophyta</taxon>
        <taxon>Tracheophyta</taxon>
        <taxon>Spermatophyta</taxon>
        <taxon>Magnoliopsida</taxon>
        <taxon>eudicotyledons</taxon>
        <taxon>Gunneridae</taxon>
        <taxon>Pentapetalae</taxon>
        <taxon>rosids</taxon>
        <taxon>fabids</taxon>
        <taxon>Fagales</taxon>
        <taxon>Juglandaceae</taxon>
        <taxon>Carya</taxon>
    </lineage>
</organism>
<dbReference type="EMBL" id="CM031832">
    <property type="protein sequence ID" value="KAG6700078.1"/>
    <property type="molecule type" value="Genomic_DNA"/>
</dbReference>
<protein>
    <submittedName>
        <fullName evidence="2">Uncharacterized protein</fullName>
    </submittedName>
</protein>
<reference evidence="2" key="1">
    <citation type="submission" date="2021-01" db="EMBL/GenBank/DDBJ databases">
        <authorList>
            <person name="Lovell J.T."/>
            <person name="Bentley N."/>
            <person name="Bhattarai G."/>
            <person name="Jenkins J.W."/>
            <person name="Sreedasyam A."/>
            <person name="Alarcon Y."/>
            <person name="Bock C."/>
            <person name="Boston L."/>
            <person name="Carlson J."/>
            <person name="Cervantes K."/>
            <person name="Clermont K."/>
            <person name="Krom N."/>
            <person name="Kubenka K."/>
            <person name="Mamidi S."/>
            <person name="Mattison C."/>
            <person name="Monteros M."/>
            <person name="Pisani C."/>
            <person name="Plott C."/>
            <person name="Rajasekar S."/>
            <person name="Rhein H.S."/>
            <person name="Rohla C."/>
            <person name="Song M."/>
            <person name="Hilaire R.S."/>
            <person name="Shu S."/>
            <person name="Wells L."/>
            <person name="Wang X."/>
            <person name="Webber J."/>
            <person name="Heerema R.J."/>
            <person name="Klein P."/>
            <person name="Conner P."/>
            <person name="Grauke L."/>
            <person name="Grimwood J."/>
            <person name="Schmutz J."/>
            <person name="Randall J.J."/>
        </authorList>
    </citation>
    <scope>NUCLEOTIDE SEQUENCE</scope>
    <source>
        <tissue evidence="2">Leaf</tissue>
    </source>
</reference>
<comment type="caution">
    <text evidence="2">The sequence shown here is derived from an EMBL/GenBank/DDBJ whole genome shotgun (WGS) entry which is preliminary data.</text>
</comment>
<dbReference type="EMBL" id="CM031832">
    <property type="protein sequence ID" value="KAG6700079.1"/>
    <property type="molecule type" value="Genomic_DNA"/>
</dbReference>
<evidence type="ECO:0000313" key="2">
    <source>
        <dbReference type="EMBL" id="KAG6700079.1"/>
    </source>
</evidence>
<evidence type="ECO:0000256" key="1">
    <source>
        <dbReference type="SAM" id="Phobius"/>
    </source>
</evidence>